<dbReference type="VEuPathDB" id="FungiDB:GMDG_06710"/>
<feature type="binding site" evidence="12">
    <location>
        <position position="234"/>
    </location>
    <ligand>
        <name>ATP</name>
        <dbReference type="ChEBI" id="CHEBI:30616"/>
    </ligand>
</feature>
<dbReference type="PANTHER" id="PTHR11772">
    <property type="entry name" value="ASPARAGINE SYNTHETASE"/>
    <property type="match status" value="1"/>
</dbReference>
<dbReference type="PIRSF" id="PIRSF001589">
    <property type="entry name" value="Asn_synthetase_glu-h"/>
    <property type="match status" value="1"/>
</dbReference>
<dbReference type="GO" id="GO:0005524">
    <property type="term" value="F:ATP binding"/>
    <property type="evidence" value="ECO:0007669"/>
    <property type="project" value="UniProtKB-KW"/>
</dbReference>
<keyword evidence="8 11" id="KW-0315">Glutamine amidotransferase</keyword>
<feature type="site" description="Important for beta-aspartyl-AMP intermediate formation" evidence="13">
    <location>
        <position position="378"/>
    </location>
</feature>
<evidence type="ECO:0000256" key="9">
    <source>
        <dbReference type="ARBA" id="ARBA00048741"/>
    </source>
</evidence>
<dbReference type="EMBL" id="KV441393">
    <property type="protein sequence ID" value="OAF59799.1"/>
    <property type="molecule type" value="Genomic_DNA"/>
</dbReference>
<feature type="active site" description="For GATase activity" evidence="11">
    <location>
        <position position="2"/>
    </location>
</feature>
<evidence type="ECO:0000256" key="12">
    <source>
        <dbReference type="PIRSR" id="PIRSR001589-2"/>
    </source>
</evidence>
<dbReference type="InterPro" id="IPR014729">
    <property type="entry name" value="Rossmann-like_a/b/a_fold"/>
</dbReference>
<feature type="binding site" evidence="12">
    <location>
        <position position="302"/>
    </location>
    <ligand>
        <name>ATP</name>
        <dbReference type="ChEBI" id="CHEBI:30616"/>
    </ligand>
</feature>
<dbReference type="EC" id="6.3.5.4" evidence="2"/>
<feature type="binding site" evidence="12">
    <location>
        <begin position="376"/>
        <end position="377"/>
    </location>
    <ligand>
        <name>ATP</name>
        <dbReference type="ChEBI" id="CHEBI:30616"/>
    </ligand>
</feature>
<dbReference type="SUPFAM" id="SSF56235">
    <property type="entry name" value="N-terminal nucleophile aminohydrolases (Ntn hydrolases)"/>
    <property type="match status" value="1"/>
</dbReference>
<dbReference type="InterPro" id="IPR017932">
    <property type="entry name" value="GATase_2_dom"/>
</dbReference>
<feature type="binding site" evidence="12">
    <location>
        <position position="98"/>
    </location>
    <ligand>
        <name>L-glutamine</name>
        <dbReference type="ChEBI" id="CHEBI:58359"/>
    </ligand>
</feature>
<dbReference type="PROSITE" id="PS51278">
    <property type="entry name" value="GATASE_TYPE_2"/>
    <property type="match status" value="1"/>
</dbReference>
<name>A0A177ACF9_9PEZI</name>
<evidence type="ECO:0000256" key="13">
    <source>
        <dbReference type="PIRSR" id="PIRSR001589-3"/>
    </source>
</evidence>
<sequence>MCGIFACHQHPDVAKFKPTALRMAKQIRHRGPDWSGNYVGGNTILAHERLSIVGVESGAQPLTNEDDSIALAVNGEIYNHRVVRKTLKTPYHFKTHSDCEVIIPLYLEHGIDAPKYLDGMFSFVLFDKKEDRIIAARDPIGITSFYQGWSSETPGAVYFASELKCLHPVCDKIISFPPGHIFDSKTGKTTRYFEPTWYDEKRVPTDPLDLKHLRETFEKSVRKRLMAEVPYGVLLSGGLDSSLVAAIAQRETLRLKKQVQEAIEASPKENVDEDHGEGLVGIDDDNNLNTLTYLPQLNSFSIGLPGSPDTIAAKEVAKFLGTKHHDMTFTIEDGLNALSDVIYHLESYDVTTIRASTPMFLLARKIKAMGVKMVLSGEGSDEIFGGYLYFHAAPDKESFQAETVRRVKNLHLSDCLRANKSTSAWGLEARVPFLDKEFLEVSMNIDPKEKMITGDRIEKHILRKAFDTPEDLYLPDKILWRQKEQFSDGVGYGWIDALKDNAELHVTDEMMKNPKPEWGADIPDSKEGYWYRMMFDEHFPPSCAETVMRWTPTWSKQTDPSGRAIETHVAKYEE</sequence>
<feature type="domain" description="Glutamine amidotransferase type-2" evidence="14">
    <location>
        <begin position="2"/>
        <end position="187"/>
    </location>
</feature>
<evidence type="ECO:0000313" key="15">
    <source>
        <dbReference type="EMBL" id="OAF59799.1"/>
    </source>
</evidence>
<dbReference type="GeneID" id="36287096"/>
<reference evidence="15" key="1">
    <citation type="submission" date="2016-03" db="EMBL/GenBank/DDBJ databases">
        <title>Updated assembly of Pseudogymnoascus destructans, the fungus causing white-nose syndrome of bats.</title>
        <authorList>
            <person name="Palmer J.M."/>
            <person name="Drees K.P."/>
            <person name="Foster J.T."/>
            <person name="Lindner D.L."/>
        </authorList>
    </citation>
    <scope>NUCLEOTIDE SEQUENCE [LARGE SCALE GENOMIC DNA]</scope>
    <source>
        <strain evidence="15">20631-21</strain>
    </source>
</reference>
<evidence type="ECO:0000256" key="2">
    <source>
        <dbReference type="ARBA" id="ARBA00012737"/>
    </source>
</evidence>
<dbReference type="CDD" id="cd00712">
    <property type="entry name" value="AsnB"/>
    <property type="match status" value="1"/>
</dbReference>
<dbReference type="InterPro" id="IPR033738">
    <property type="entry name" value="AsnB_N"/>
</dbReference>
<keyword evidence="5 10" id="KW-0547">Nucleotide-binding</keyword>
<evidence type="ECO:0000256" key="7">
    <source>
        <dbReference type="ARBA" id="ARBA00022888"/>
    </source>
</evidence>
<dbReference type="InterPro" id="IPR029055">
    <property type="entry name" value="Ntn_hydrolases_N"/>
</dbReference>
<dbReference type="InterPro" id="IPR006426">
    <property type="entry name" value="Asn_synth_AEB"/>
</dbReference>
<protein>
    <recommendedName>
        <fullName evidence="2">asparagine synthase (glutamine-hydrolyzing)</fullName>
        <ecNumber evidence="2">6.3.5.4</ecNumber>
    </recommendedName>
</protein>
<organism evidence="15">
    <name type="scientific">Pseudogymnoascus destructans</name>
    <dbReference type="NCBI Taxonomy" id="655981"/>
    <lineage>
        <taxon>Eukaryota</taxon>
        <taxon>Fungi</taxon>
        <taxon>Dikarya</taxon>
        <taxon>Ascomycota</taxon>
        <taxon>Pezizomycotina</taxon>
        <taxon>Leotiomycetes</taxon>
        <taxon>Thelebolales</taxon>
        <taxon>Thelebolaceae</taxon>
        <taxon>Pseudogymnoascus</taxon>
    </lineage>
</organism>
<dbReference type="FunFam" id="3.60.20.10:FF:000050">
    <property type="entry name" value="Asparagine synthetase 2"/>
    <property type="match status" value="1"/>
</dbReference>
<evidence type="ECO:0000256" key="10">
    <source>
        <dbReference type="PIRNR" id="PIRNR001589"/>
    </source>
</evidence>
<dbReference type="Gene3D" id="3.40.50.620">
    <property type="entry name" value="HUPs"/>
    <property type="match status" value="1"/>
</dbReference>
<dbReference type="GO" id="GO:0004066">
    <property type="term" value="F:asparagine synthase (glutamine-hydrolyzing) activity"/>
    <property type="evidence" value="ECO:0007669"/>
    <property type="project" value="UniProtKB-EC"/>
</dbReference>
<dbReference type="OrthoDB" id="409189at2759"/>
<dbReference type="PANTHER" id="PTHR11772:SF2">
    <property type="entry name" value="ASPARAGINE SYNTHETASE [GLUTAMINE-HYDROLYZING]"/>
    <property type="match status" value="1"/>
</dbReference>
<dbReference type="SUPFAM" id="SSF52402">
    <property type="entry name" value="Adenine nucleotide alpha hydrolases-like"/>
    <property type="match status" value="1"/>
</dbReference>
<evidence type="ECO:0000256" key="11">
    <source>
        <dbReference type="PIRSR" id="PIRSR001589-1"/>
    </source>
</evidence>
<dbReference type="FunFam" id="3.40.50.620:FF:000031">
    <property type="entry name" value="Asparagine synthase B"/>
    <property type="match status" value="1"/>
</dbReference>
<evidence type="ECO:0000256" key="8">
    <source>
        <dbReference type="ARBA" id="ARBA00022962"/>
    </source>
</evidence>
<keyword evidence="4 11" id="KW-0028">Amino-acid biosynthesis</keyword>
<dbReference type="GO" id="GO:0006529">
    <property type="term" value="P:asparagine biosynthetic process"/>
    <property type="evidence" value="ECO:0007669"/>
    <property type="project" value="UniProtKB-KW"/>
</dbReference>
<dbReference type="Gene3D" id="3.60.20.10">
    <property type="entry name" value="Glutamine Phosphoribosylpyrophosphate, subunit 1, domain 1"/>
    <property type="match status" value="1"/>
</dbReference>
<keyword evidence="7 11" id="KW-0061">Asparagine biosynthesis</keyword>
<accession>A0A177ACF9</accession>
<dbReference type="GO" id="GO:0005829">
    <property type="term" value="C:cytosol"/>
    <property type="evidence" value="ECO:0007669"/>
    <property type="project" value="TreeGrafter"/>
</dbReference>
<dbReference type="InterPro" id="IPR001962">
    <property type="entry name" value="Asn_synthase"/>
</dbReference>
<evidence type="ECO:0000256" key="4">
    <source>
        <dbReference type="ARBA" id="ARBA00022605"/>
    </source>
</evidence>
<evidence type="ECO:0000256" key="6">
    <source>
        <dbReference type="ARBA" id="ARBA00022840"/>
    </source>
</evidence>
<dbReference type="eggNOG" id="KOG0571">
    <property type="taxonomic scope" value="Eukaryota"/>
</dbReference>
<proteinExistence type="predicted"/>
<dbReference type="Proteomes" id="UP000077154">
    <property type="component" value="Unassembled WGS sequence"/>
</dbReference>
<evidence type="ECO:0000256" key="3">
    <source>
        <dbReference type="ARBA" id="ARBA00022598"/>
    </source>
</evidence>
<gene>
    <name evidence="15" type="primary">ASN1</name>
    <name evidence="15" type="ORF">VC83_04023</name>
</gene>
<evidence type="ECO:0000256" key="5">
    <source>
        <dbReference type="ARBA" id="ARBA00022741"/>
    </source>
</evidence>
<keyword evidence="6 10" id="KW-0067">ATP-binding</keyword>
<comment type="catalytic activity">
    <reaction evidence="9">
        <text>L-aspartate + L-glutamine + ATP + H2O = L-asparagine + L-glutamate + AMP + diphosphate + H(+)</text>
        <dbReference type="Rhea" id="RHEA:12228"/>
        <dbReference type="ChEBI" id="CHEBI:15377"/>
        <dbReference type="ChEBI" id="CHEBI:15378"/>
        <dbReference type="ChEBI" id="CHEBI:29985"/>
        <dbReference type="ChEBI" id="CHEBI:29991"/>
        <dbReference type="ChEBI" id="CHEBI:30616"/>
        <dbReference type="ChEBI" id="CHEBI:33019"/>
        <dbReference type="ChEBI" id="CHEBI:58048"/>
        <dbReference type="ChEBI" id="CHEBI:58359"/>
        <dbReference type="ChEBI" id="CHEBI:456215"/>
        <dbReference type="EC" id="6.3.5.4"/>
    </reaction>
</comment>
<comment type="pathway">
    <text evidence="1">Amino-acid biosynthesis; L-asparagine biosynthesis; L-asparagine from L-aspartate (L-Gln route): step 1/1.</text>
</comment>
<dbReference type="Pfam" id="PF13537">
    <property type="entry name" value="GATase_7"/>
    <property type="match status" value="1"/>
</dbReference>
<dbReference type="NCBIfam" id="TIGR01536">
    <property type="entry name" value="asn_synth_AEB"/>
    <property type="match status" value="1"/>
</dbReference>
<dbReference type="CDD" id="cd01991">
    <property type="entry name" value="Asn_synthase_B_C"/>
    <property type="match status" value="1"/>
</dbReference>
<keyword evidence="3" id="KW-0436">Ligase</keyword>
<dbReference type="AlphaFoldDB" id="A0A177ACF9"/>
<evidence type="ECO:0000259" key="14">
    <source>
        <dbReference type="PROSITE" id="PS51278"/>
    </source>
</evidence>
<evidence type="ECO:0000256" key="1">
    <source>
        <dbReference type="ARBA" id="ARBA00005187"/>
    </source>
</evidence>
<dbReference type="RefSeq" id="XP_024325082.1">
    <property type="nucleotide sequence ID" value="XM_024467660.1"/>
</dbReference>
<dbReference type="Pfam" id="PF00733">
    <property type="entry name" value="Asn_synthase"/>
    <property type="match status" value="1"/>
</dbReference>
<dbReference type="InterPro" id="IPR050795">
    <property type="entry name" value="Asn_Synthetase"/>
</dbReference>